<gene>
    <name evidence="4" type="ORF">FLACHUCJ7_00835</name>
</gene>
<dbReference type="AlphaFoldDB" id="A0A6V6YTT7"/>
<reference evidence="4 5" key="1">
    <citation type="submission" date="2020-06" db="EMBL/GenBank/DDBJ databases">
        <authorList>
            <person name="Criscuolo A."/>
        </authorList>
    </citation>
    <scope>NUCLEOTIDE SEQUENCE [LARGE SCALE GENOMIC DNA]</scope>
    <source>
        <strain evidence="5">CIP 110025</strain>
    </source>
</reference>
<feature type="chain" id="PRO_5027975325" description="DUF6443 domain-containing protein" evidence="2">
    <location>
        <begin position="20"/>
        <end position="1115"/>
    </location>
</feature>
<protein>
    <recommendedName>
        <fullName evidence="3">DUF6443 domain-containing protein</fullName>
    </recommendedName>
</protein>
<evidence type="ECO:0000313" key="5">
    <source>
        <dbReference type="Proteomes" id="UP000556700"/>
    </source>
</evidence>
<feature type="coiled-coil region" evidence="1">
    <location>
        <begin position="959"/>
        <end position="986"/>
    </location>
</feature>
<evidence type="ECO:0000259" key="3">
    <source>
        <dbReference type="Pfam" id="PF20041"/>
    </source>
</evidence>
<dbReference type="InterPro" id="IPR022385">
    <property type="entry name" value="Rhs_assc_core"/>
</dbReference>
<feature type="coiled-coil region" evidence="1">
    <location>
        <begin position="1010"/>
        <end position="1037"/>
    </location>
</feature>
<dbReference type="Gene3D" id="2.180.10.10">
    <property type="entry name" value="RHS repeat-associated core"/>
    <property type="match status" value="1"/>
</dbReference>
<dbReference type="InterPro" id="IPR045619">
    <property type="entry name" value="DUF6443"/>
</dbReference>
<sequence>MKKYILFILLSFTGMGLQAQTFSDDNFIYTVAPKKGVKTAELTTLTKDQVTQNVTYFDGLGRPVQTIAIGQGGNGENIVTPIEYDPFGRQEKEYLPYAVANGGTGYLKIDVVTALNDVTAFYNKPEYDNASNPFSQKKFEASPLNRVLKQSAPGTSWAMDEGHEIKFEYKTNTDSEVKLYKAAASWNSGSGLYEIAFTDEGNYAKNQLYKNVTYDENTSANPAETSGSTVEFKNKEGQIVLKRTYDLGSKHDTYYVYDIYGNLTYVIPPKAEGTISQEVLDGLCYQYKYDNRNRLVEKKLPGKQWEFIVYDKLDRPVATGPAISPFKEDTAVGWIITKYDVFGRPIYTGWNNTTCNAAARNTLQVAQNSAATLFETKQTSGSIDGISVNYSNVIAPTSFKLLTVNYYDNYAYPNAPSIPTAIEGQSVLANAKTLATGSWTRVSTTPSSIVGETGTTFYDDKARPVRTYTQNHLGGYTYTDSKLDFVGKAQYTITKHKSVSGIAEITVREEFTYSAQDRLLTHTHQINGGAVQLMADNKYDALGQLESKKVGNSTGNPLQKVDFSYNIRGWLTGINKIDNLQQGTDPVDQFAFKINYNTTETGITDVNGLYNGNISETFWKTAADATERAYGYQYDKLNRLKNAVYEKNSLTTNAYNESLTYDKNGNILLLVRNGDTDPQIQPIEIDNLGYTYTANSNRLSKVSDTSNNTSGFNDVNKTGDDYSYDDNGNLIIDKNKNITSISYNHLNLPKKIIFGTGNTIEYIYNAAGQKLEKIVKEGTVTTTTQYLGGYQYKNSILEFFPTAEGYVKNDNNVLSYVFQYKDHLGNIRLSYAQNPITHVLEIIEENNYYPFGLKHKGYNDYVATNNKYKYNGKELQDELGLNVTAMDWRQYDAAIGRFMTIDPETDELEQLDKSPYSFAWNNPVLYNDPDGRNPIKNFFKRILKAVGKTTIKKAIKPEIKELLKSQKSLKNLIVEHKQKLKDFNKDPIGNSSKEALKKMTQDNPSQEVLLQRAKGRATALEKQIKKQEGELAKVNKLLSSSGNSTKMVAPLVAPTSSSLTGNKRADTYIKTVSSLTNFVENFGVKTFGNNDMGKVIDELNPLNLGIAPVFEEMAE</sequence>
<evidence type="ECO:0000313" key="4">
    <source>
        <dbReference type="EMBL" id="CAD0002112.1"/>
    </source>
</evidence>
<evidence type="ECO:0000256" key="2">
    <source>
        <dbReference type="SAM" id="SignalP"/>
    </source>
</evidence>
<feature type="domain" description="DUF6443" evidence="3">
    <location>
        <begin position="30"/>
        <end position="171"/>
    </location>
</feature>
<proteinExistence type="predicted"/>
<dbReference type="Proteomes" id="UP000556700">
    <property type="component" value="Unassembled WGS sequence"/>
</dbReference>
<dbReference type="EMBL" id="CAIJDO010000081">
    <property type="protein sequence ID" value="CAD0002112.1"/>
    <property type="molecule type" value="Genomic_DNA"/>
</dbReference>
<dbReference type="RefSeq" id="WP_083480931.1">
    <property type="nucleotide sequence ID" value="NZ_CAIJDO010000081.1"/>
</dbReference>
<keyword evidence="1" id="KW-0175">Coiled coil</keyword>
<dbReference type="NCBIfam" id="TIGR03696">
    <property type="entry name" value="Rhs_assc_core"/>
    <property type="match status" value="1"/>
</dbReference>
<keyword evidence="2" id="KW-0732">Signal</keyword>
<keyword evidence="5" id="KW-1185">Reference proteome</keyword>
<organism evidence="4 5">
    <name type="scientific">Flavobacterium chungangense</name>
    <dbReference type="NCBI Taxonomy" id="554283"/>
    <lineage>
        <taxon>Bacteria</taxon>
        <taxon>Pseudomonadati</taxon>
        <taxon>Bacteroidota</taxon>
        <taxon>Flavobacteriia</taxon>
        <taxon>Flavobacteriales</taxon>
        <taxon>Flavobacteriaceae</taxon>
        <taxon>Flavobacterium</taxon>
    </lineage>
</organism>
<accession>A0A6V6YTT7</accession>
<name>A0A6V6YTT7_9FLAO</name>
<feature type="signal peptide" evidence="2">
    <location>
        <begin position="1"/>
        <end position="19"/>
    </location>
</feature>
<evidence type="ECO:0000256" key="1">
    <source>
        <dbReference type="SAM" id="Coils"/>
    </source>
</evidence>
<comment type="caution">
    <text evidence="4">The sequence shown here is derived from an EMBL/GenBank/DDBJ whole genome shotgun (WGS) entry which is preliminary data.</text>
</comment>
<dbReference type="Pfam" id="PF20041">
    <property type="entry name" value="DUF6443"/>
    <property type="match status" value="1"/>
</dbReference>